<dbReference type="GO" id="GO:0003700">
    <property type="term" value="F:DNA-binding transcription factor activity"/>
    <property type="evidence" value="ECO:0007669"/>
    <property type="project" value="InterPro"/>
</dbReference>
<dbReference type="OrthoDB" id="9804742at2"/>
<dbReference type="Pfam" id="PF12840">
    <property type="entry name" value="HTH_20"/>
    <property type="match status" value="1"/>
</dbReference>
<name>A0A231V2L7_9HYPH</name>
<evidence type="ECO:0000256" key="1">
    <source>
        <dbReference type="ARBA" id="ARBA00023015"/>
    </source>
</evidence>
<dbReference type="EMBL" id="NBYO01000001">
    <property type="protein sequence ID" value="OXT02390.1"/>
    <property type="molecule type" value="Genomic_DNA"/>
</dbReference>
<accession>A0A231V2L7</accession>
<dbReference type="GO" id="GO:0003677">
    <property type="term" value="F:DNA binding"/>
    <property type="evidence" value="ECO:0007669"/>
    <property type="project" value="UniProtKB-KW"/>
</dbReference>
<feature type="domain" description="HTH arsR-type" evidence="4">
    <location>
        <begin position="1"/>
        <end position="95"/>
    </location>
</feature>
<dbReference type="PANTHER" id="PTHR43132:SF2">
    <property type="entry name" value="ARSENICAL RESISTANCE OPERON REPRESSOR ARSR-RELATED"/>
    <property type="match status" value="1"/>
</dbReference>
<keyword evidence="2" id="KW-0238">DNA-binding</keyword>
<dbReference type="Gene3D" id="1.10.10.10">
    <property type="entry name" value="Winged helix-like DNA-binding domain superfamily/Winged helix DNA-binding domain"/>
    <property type="match status" value="1"/>
</dbReference>
<dbReference type="SMART" id="SM00418">
    <property type="entry name" value="HTH_ARSR"/>
    <property type="match status" value="1"/>
</dbReference>
<dbReference type="InterPro" id="IPR001845">
    <property type="entry name" value="HTH_ArsR_DNA-bd_dom"/>
</dbReference>
<dbReference type="RefSeq" id="WP_094076345.1">
    <property type="nucleotide sequence ID" value="NZ_NBYO01000001.1"/>
</dbReference>
<dbReference type="InterPro" id="IPR011991">
    <property type="entry name" value="ArsR-like_HTH"/>
</dbReference>
<keyword evidence="6" id="KW-1185">Reference proteome</keyword>
<dbReference type="InterPro" id="IPR036388">
    <property type="entry name" value="WH-like_DNA-bd_sf"/>
</dbReference>
<evidence type="ECO:0000313" key="6">
    <source>
        <dbReference type="Proteomes" id="UP000215405"/>
    </source>
</evidence>
<dbReference type="InterPro" id="IPR036390">
    <property type="entry name" value="WH_DNA-bd_sf"/>
</dbReference>
<dbReference type="PROSITE" id="PS50987">
    <property type="entry name" value="HTH_ARSR_2"/>
    <property type="match status" value="1"/>
</dbReference>
<protein>
    <submittedName>
        <fullName evidence="5">Transcriptional regulator</fullName>
    </submittedName>
</protein>
<dbReference type="AlphaFoldDB" id="A0A231V2L7"/>
<gene>
    <name evidence="5" type="ORF">B7H23_05690</name>
</gene>
<dbReference type="SUPFAM" id="SSF46785">
    <property type="entry name" value="Winged helix' DNA-binding domain"/>
    <property type="match status" value="1"/>
</dbReference>
<dbReference type="NCBIfam" id="NF033788">
    <property type="entry name" value="HTH_metalloreg"/>
    <property type="match status" value="1"/>
</dbReference>
<sequence>MDIEKATLVLTALSQSSRLEAFRLLVRHEPHGLPAGQIADHLGVPQNTMSSHLSVLSRAGLTKSQRRSRLIIYRADLAALREVLLFLAKDCCDGKPELCGPLITSLASCSRQSEGV</sequence>
<comment type="caution">
    <text evidence="5">The sequence shown here is derived from an EMBL/GenBank/DDBJ whole genome shotgun (WGS) entry which is preliminary data.</text>
</comment>
<evidence type="ECO:0000256" key="2">
    <source>
        <dbReference type="ARBA" id="ARBA00023125"/>
    </source>
</evidence>
<dbReference type="PANTHER" id="PTHR43132">
    <property type="entry name" value="ARSENICAL RESISTANCE OPERON REPRESSOR ARSR-RELATED"/>
    <property type="match status" value="1"/>
</dbReference>
<proteinExistence type="predicted"/>
<dbReference type="InterPro" id="IPR051011">
    <property type="entry name" value="Metal_resp_trans_reg"/>
</dbReference>
<dbReference type="Proteomes" id="UP000215405">
    <property type="component" value="Unassembled WGS sequence"/>
</dbReference>
<organism evidence="5 6">
    <name type="scientific">Notoacmeibacter marinus</name>
    <dbReference type="NCBI Taxonomy" id="1876515"/>
    <lineage>
        <taxon>Bacteria</taxon>
        <taxon>Pseudomonadati</taxon>
        <taxon>Pseudomonadota</taxon>
        <taxon>Alphaproteobacteria</taxon>
        <taxon>Hyphomicrobiales</taxon>
        <taxon>Notoacmeibacteraceae</taxon>
        <taxon>Notoacmeibacter</taxon>
    </lineage>
</organism>
<reference evidence="6" key="1">
    <citation type="journal article" date="2017" name="Int. J. Syst. Evol. Microbiol.">
        <title>Notoacmeibacter marinus gen. nov., sp. nov., isolated from the gut of a limpet and proposal of Notoacmeibacteraceae fam. nov. in the order Rhizobiales of the class Alphaproteobacteria.</title>
        <authorList>
            <person name="Huang Z."/>
            <person name="Guo F."/>
            <person name="Lai Q."/>
        </authorList>
    </citation>
    <scope>NUCLEOTIDE SEQUENCE [LARGE SCALE GENOMIC DNA]</scope>
    <source>
        <strain evidence="6">XMTR2A4</strain>
    </source>
</reference>
<keyword evidence="3" id="KW-0804">Transcription</keyword>
<evidence type="ECO:0000259" key="4">
    <source>
        <dbReference type="PROSITE" id="PS50987"/>
    </source>
</evidence>
<evidence type="ECO:0000256" key="3">
    <source>
        <dbReference type="ARBA" id="ARBA00023163"/>
    </source>
</evidence>
<evidence type="ECO:0000313" key="5">
    <source>
        <dbReference type="EMBL" id="OXT02390.1"/>
    </source>
</evidence>
<dbReference type="PRINTS" id="PR00778">
    <property type="entry name" value="HTHARSR"/>
</dbReference>
<dbReference type="CDD" id="cd00090">
    <property type="entry name" value="HTH_ARSR"/>
    <property type="match status" value="1"/>
</dbReference>
<keyword evidence="1" id="KW-0805">Transcription regulation</keyword>